<reference evidence="1 2" key="1">
    <citation type="journal article" date="2016" name="Nat. Commun.">
        <title>Thousands of microbial genomes shed light on interconnected biogeochemical processes in an aquifer system.</title>
        <authorList>
            <person name="Anantharaman K."/>
            <person name="Brown C.T."/>
            <person name="Hug L.A."/>
            <person name="Sharon I."/>
            <person name="Castelle C.J."/>
            <person name="Probst A.J."/>
            <person name="Thomas B.C."/>
            <person name="Singh A."/>
            <person name="Wilkins M.J."/>
            <person name="Karaoz U."/>
            <person name="Brodie E.L."/>
            <person name="Williams K.H."/>
            <person name="Hubbard S.S."/>
            <person name="Banfield J.F."/>
        </authorList>
    </citation>
    <scope>NUCLEOTIDE SEQUENCE [LARGE SCALE GENOMIC DNA]</scope>
</reference>
<dbReference type="Proteomes" id="UP000176451">
    <property type="component" value="Unassembled WGS sequence"/>
</dbReference>
<comment type="caution">
    <text evidence="1">The sequence shown here is derived from an EMBL/GenBank/DDBJ whole genome shotgun (WGS) entry which is preliminary data.</text>
</comment>
<organism evidence="1 2">
    <name type="scientific">Candidatus Berkelbacteria bacterium RIFCSPHIGHO2_12_FULL_36_9</name>
    <dbReference type="NCBI Taxonomy" id="1797469"/>
    <lineage>
        <taxon>Bacteria</taxon>
        <taxon>Candidatus Berkelbacteria</taxon>
    </lineage>
</organism>
<dbReference type="AlphaFoldDB" id="A0A1F5EES8"/>
<evidence type="ECO:0000313" key="2">
    <source>
        <dbReference type="Proteomes" id="UP000176451"/>
    </source>
</evidence>
<gene>
    <name evidence="1" type="ORF">A3F08_00085</name>
</gene>
<dbReference type="EMBL" id="MEZV01000050">
    <property type="protein sequence ID" value="OGD65875.1"/>
    <property type="molecule type" value="Genomic_DNA"/>
</dbReference>
<name>A0A1F5EES8_9BACT</name>
<protein>
    <submittedName>
        <fullName evidence="1">Uncharacterized protein</fullName>
    </submittedName>
</protein>
<sequence length="143" mass="16621">MKKEIIDQIQKKVIKLLRKNSNKPLYISSEDNCSEIARLVGIWIMEKLPQTKIHILKDTDVLHTKKCHDILAVKCDGKINLFDPTIWQFFKNKKSIFIVKTNNLSEALAVAKKIYHGEWKISELLDANKYDKIKLLETVDSNI</sequence>
<dbReference type="STRING" id="1797469.A3F08_00085"/>
<evidence type="ECO:0000313" key="1">
    <source>
        <dbReference type="EMBL" id="OGD65875.1"/>
    </source>
</evidence>
<accession>A0A1F5EES8</accession>
<proteinExistence type="predicted"/>